<dbReference type="OrthoDB" id="408373at2759"/>
<dbReference type="Pfam" id="PF00561">
    <property type="entry name" value="Abhydrolase_1"/>
    <property type="match status" value="1"/>
</dbReference>
<feature type="domain" description="AB hydrolase-1" evidence="3">
    <location>
        <begin position="53"/>
        <end position="296"/>
    </location>
</feature>
<accession>A0A9Q0NC40</accession>
<evidence type="ECO:0000313" key="5">
    <source>
        <dbReference type="Proteomes" id="UP001151699"/>
    </source>
</evidence>
<dbReference type="GO" id="GO:0004301">
    <property type="term" value="F:epoxide hydrolase activity"/>
    <property type="evidence" value="ECO:0007669"/>
    <property type="project" value="UniProtKB-ARBA"/>
</dbReference>
<comment type="similarity">
    <text evidence="2">Belongs to the AB hydrolase superfamily. Epoxide hydrolase family.</text>
</comment>
<dbReference type="AlphaFoldDB" id="A0A9Q0NC40"/>
<evidence type="ECO:0000256" key="1">
    <source>
        <dbReference type="ARBA" id="ARBA00022801"/>
    </source>
</evidence>
<reference evidence="4" key="1">
    <citation type="submission" date="2022-07" db="EMBL/GenBank/DDBJ databases">
        <authorList>
            <person name="Trinca V."/>
            <person name="Uliana J.V.C."/>
            <person name="Torres T.T."/>
            <person name="Ward R.J."/>
            <person name="Monesi N."/>
        </authorList>
    </citation>
    <scope>NUCLEOTIDE SEQUENCE</scope>
    <source>
        <strain evidence="4">HSMRA1968</strain>
        <tissue evidence="4">Whole embryos</tissue>
    </source>
</reference>
<dbReference type="InterPro" id="IPR000073">
    <property type="entry name" value="AB_hydrolase_1"/>
</dbReference>
<protein>
    <submittedName>
        <fullName evidence="4">Epoxide hydrolase 4</fullName>
    </submittedName>
</protein>
<evidence type="ECO:0000313" key="4">
    <source>
        <dbReference type="EMBL" id="KAJ6646579.1"/>
    </source>
</evidence>
<dbReference type="InterPro" id="IPR000639">
    <property type="entry name" value="Epox_hydrolase-like"/>
</dbReference>
<dbReference type="PANTHER" id="PTHR43329">
    <property type="entry name" value="EPOXIDE HYDROLASE"/>
    <property type="match status" value="1"/>
</dbReference>
<dbReference type="Proteomes" id="UP001151699">
    <property type="component" value="Chromosome A"/>
</dbReference>
<dbReference type="Gene3D" id="3.40.50.1820">
    <property type="entry name" value="alpha/beta hydrolase"/>
    <property type="match status" value="1"/>
</dbReference>
<proteinExistence type="inferred from homology"/>
<dbReference type="PRINTS" id="PR00412">
    <property type="entry name" value="EPOXHYDRLASE"/>
</dbReference>
<organism evidence="4 5">
    <name type="scientific">Pseudolycoriella hygida</name>
    <dbReference type="NCBI Taxonomy" id="35572"/>
    <lineage>
        <taxon>Eukaryota</taxon>
        <taxon>Metazoa</taxon>
        <taxon>Ecdysozoa</taxon>
        <taxon>Arthropoda</taxon>
        <taxon>Hexapoda</taxon>
        <taxon>Insecta</taxon>
        <taxon>Pterygota</taxon>
        <taxon>Neoptera</taxon>
        <taxon>Endopterygota</taxon>
        <taxon>Diptera</taxon>
        <taxon>Nematocera</taxon>
        <taxon>Sciaroidea</taxon>
        <taxon>Sciaridae</taxon>
        <taxon>Pseudolycoriella</taxon>
    </lineage>
</organism>
<name>A0A9Q0NC40_9DIPT</name>
<dbReference type="EMBL" id="WJQU01000001">
    <property type="protein sequence ID" value="KAJ6646579.1"/>
    <property type="molecule type" value="Genomic_DNA"/>
</dbReference>
<evidence type="ECO:0000259" key="3">
    <source>
        <dbReference type="Pfam" id="PF00561"/>
    </source>
</evidence>
<dbReference type="InterPro" id="IPR029058">
    <property type="entry name" value="AB_hydrolase_fold"/>
</dbReference>
<feature type="non-terminal residue" evidence="4">
    <location>
        <position position="1"/>
    </location>
</feature>
<evidence type="ECO:0000256" key="2">
    <source>
        <dbReference type="ARBA" id="ARBA00038334"/>
    </source>
</evidence>
<sequence length="313" mass="35490">VTLTLIATTISSQPKQGTTAPAALYNPQYGTHKYATVNGVRLHYVEAGDRNKPLMVLIHGFPDFWYSWRNQIPEFSKDYWTVAIDMRGFSWSDKPIGEDNYILSKMVGDLKALINYLNRKKFVLVSHDWGAIVASAFVATNRQMIDKYILMAAPPKKVFRQLIDQTEDQRKKSSYIIGFLKRGEAESQLQANNYAFLNPLFTKDDLVVYKYIFSQPGALTAGLNYYRANILLKNGKLDLSKIADDKNDNAFDGTNGMFILGGKDPYISQLSLAATTKQYPKMRVKVIPSAGHFLHQDQPRITNKLIRDFLGSR</sequence>
<feature type="non-terminal residue" evidence="4">
    <location>
        <position position="313"/>
    </location>
</feature>
<keyword evidence="5" id="KW-1185">Reference proteome</keyword>
<comment type="caution">
    <text evidence="4">The sequence shown here is derived from an EMBL/GenBank/DDBJ whole genome shotgun (WGS) entry which is preliminary data.</text>
</comment>
<keyword evidence="1 4" id="KW-0378">Hydrolase</keyword>
<gene>
    <name evidence="4" type="primary">EPHX4_2</name>
    <name evidence="4" type="ORF">Bhyg_01792</name>
</gene>
<dbReference type="SUPFAM" id="SSF53474">
    <property type="entry name" value="alpha/beta-Hydrolases"/>
    <property type="match status" value="1"/>
</dbReference>